<feature type="domain" description="Glutamyl/glutaminyl-tRNA synthetase class Ib anti-codon binding" evidence="12">
    <location>
        <begin position="340"/>
        <end position="440"/>
    </location>
</feature>
<comment type="caution">
    <text evidence="9">Lacks conserved residue(s) required for the propagation of feature annotation.</text>
</comment>
<evidence type="ECO:0000259" key="13">
    <source>
        <dbReference type="Pfam" id="PF20974"/>
    </source>
</evidence>
<dbReference type="AlphaFoldDB" id="A0A098RZI9"/>
<feature type="domain" description="Glutamyl/glutaminyl-tRNA synthetase class Ib catalytic" evidence="11">
    <location>
        <begin position="29"/>
        <end position="337"/>
    </location>
</feature>
<comment type="subcellular location">
    <subcellularLocation>
        <location evidence="9">Cytoplasm</location>
    </subcellularLocation>
</comment>
<evidence type="ECO:0000256" key="1">
    <source>
        <dbReference type="ARBA" id="ARBA00005594"/>
    </source>
</evidence>
<dbReference type="EMBL" id="JPOS01000090">
    <property type="protein sequence ID" value="KGE85271.1"/>
    <property type="molecule type" value="Genomic_DNA"/>
</dbReference>
<comment type="caution">
    <text evidence="14">The sequence shown here is derived from an EMBL/GenBank/DDBJ whole genome shotgun (WGS) entry which is preliminary data.</text>
</comment>
<dbReference type="HAMAP" id="MF_00126">
    <property type="entry name" value="Gln_tRNA_synth"/>
    <property type="match status" value="1"/>
</dbReference>
<evidence type="ECO:0000313" key="14">
    <source>
        <dbReference type="EMBL" id="KGE85271.1"/>
    </source>
</evidence>
<dbReference type="GO" id="GO:0006424">
    <property type="term" value="P:glutamyl-tRNA aminoacylation"/>
    <property type="evidence" value="ECO:0007669"/>
    <property type="project" value="UniProtKB-UniRule"/>
</dbReference>
<dbReference type="InterPro" id="IPR014729">
    <property type="entry name" value="Rossmann-like_a/b/a_fold"/>
</dbReference>
<comment type="catalytic activity">
    <reaction evidence="8 9">
        <text>tRNA(Gln) + L-glutamine + ATP = L-glutaminyl-tRNA(Gln) + AMP + diphosphate</text>
        <dbReference type="Rhea" id="RHEA:20121"/>
        <dbReference type="Rhea" id="RHEA-COMP:9662"/>
        <dbReference type="Rhea" id="RHEA-COMP:9681"/>
        <dbReference type="ChEBI" id="CHEBI:30616"/>
        <dbReference type="ChEBI" id="CHEBI:33019"/>
        <dbReference type="ChEBI" id="CHEBI:58359"/>
        <dbReference type="ChEBI" id="CHEBI:78442"/>
        <dbReference type="ChEBI" id="CHEBI:78521"/>
        <dbReference type="ChEBI" id="CHEBI:456215"/>
        <dbReference type="EC" id="6.1.1.18"/>
    </reaction>
</comment>
<dbReference type="PRINTS" id="PR00987">
    <property type="entry name" value="TRNASYNTHGLU"/>
</dbReference>
<feature type="short sequence motif" description="'HIGH' region" evidence="9">
    <location>
        <begin position="35"/>
        <end position="45"/>
    </location>
</feature>
<dbReference type="InterPro" id="IPR049437">
    <property type="entry name" value="tRNA-synt_1c_C2"/>
</dbReference>
<keyword evidence="2 9" id="KW-0963">Cytoplasm</keyword>
<dbReference type="FunFam" id="3.40.50.620:FF:000037">
    <property type="entry name" value="Glutamine--tRNA ligase cytoplasmic"/>
    <property type="match status" value="1"/>
</dbReference>
<evidence type="ECO:0000256" key="4">
    <source>
        <dbReference type="ARBA" id="ARBA00022741"/>
    </source>
</evidence>
<dbReference type="STRING" id="1524460.IX84_27515"/>
<dbReference type="InterPro" id="IPR001412">
    <property type="entry name" value="aa-tRNA-synth_I_CS"/>
</dbReference>
<feature type="short sequence motif" description="'KMSKS' region" evidence="9">
    <location>
        <begin position="268"/>
        <end position="272"/>
    </location>
</feature>
<evidence type="ECO:0000256" key="2">
    <source>
        <dbReference type="ARBA" id="ARBA00022490"/>
    </source>
</evidence>
<evidence type="ECO:0000256" key="5">
    <source>
        <dbReference type="ARBA" id="ARBA00022840"/>
    </source>
</evidence>
<dbReference type="Pfam" id="PF03950">
    <property type="entry name" value="tRNA-synt_1c_C"/>
    <property type="match status" value="1"/>
</dbReference>
<dbReference type="InterPro" id="IPR020058">
    <property type="entry name" value="Glu/Gln-tRNA-synth_Ib_cat-dom"/>
</dbReference>
<dbReference type="InterPro" id="IPR022861">
    <property type="entry name" value="Gln_tRNA_ligase_bac"/>
</dbReference>
<reference evidence="14 15" key="1">
    <citation type="journal article" date="2014" name="Int. J. Syst. Evol. Microbiol.">
        <title>Phaeodactylibacter xiamenensis gen. nov., sp. nov., a member of the family Saprospiraceae isolated from the marine alga Phaeodactylum tricornutum.</title>
        <authorList>
            <person name="Chen Z.Jr."/>
            <person name="Lei X."/>
            <person name="Lai Q."/>
            <person name="Li Y."/>
            <person name="Zhang B."/>
            <person name="Zhang J."/>
            <person name="Zhang H."/>
            <person name="Yang L."/>
            <person name="Zheng W."/>
            <person name="Tian Y."/>
            <person name="Yu Z."/>
            <person name="Xu H.Jr."/>
            <person name="Zheng T."/>
        </authorList>
    </citation>
    <scope>NUCLEOTIDE SEQUENCE [LARGE SCALE GENOMIC DNA]</scope>
    <source>
        <strain evidence="14 15">KD52</strain>
    </source>
</reference>
<organism evidence="14 15">
    <name type="scientific">Phaeodactylibacter xiamenensis</name>
    <dbReference type="NCBI Taxonomy" id="1524460"/>
    <lineage>
        <taxon>Bacteria</taxon>
        <taxon>Pseudomonadati</taxon>
        <taxon>Bacteroidota</taxon>
        <taxon>Saprospiria</taxon>
        <taxon>Saprospirales</taxon>
        <taxon>Haliscomenobacteraceae</taxon>
        <taxon>Phaeodactylibacter</taxon>
    </lineage>
</organism>
<gene>
    <name evidence="9" type="primary">glnS</name>
    <name evidence="14" type="ORF">IX84_27515</name>
</gene>
<protein>
    <recommendedName>
        <fullName evidence="9">Glutamine--tRNA ligase</fullName>
        <ecNumber evidence="9">6.1.1.18</ecNumber>
    </recommendedName>
    <alternativeName>
        <fullName evidence="9">Glutaminyl-tRNA synthetase</fullName>
        <shortName evidence="9">GlnRS</shortName>
    </alternativeName>
</protein>
<keyword evidence="5 9" id="KW-0067">ATP-binding</keyword>
<feature type="binding site" evidence="9">
    <location>
        <position position="213"/>
    </location>
    <ligand>
        <name>L-glutamine</name>
        <dbReference type="ChEBI" id="CHEBI:58359"/>
    </ligand>
</feature>
<comment type="subunit">
    <text evidence="9">Monomer.</text>
</comment>
<evidence type="ECO:0000259" key="12">
    <source>
        <dbReference type="Pfam" id="PF03950"/>
    </source>
</evidence>
<keyword evidence="7 9" id="KW-0030">Aminoacyl-tRNA synthetase</keyword>
<dbReference type="GO" id="GO:0006425">
    <property type="term" value="P:glutaminyl-tRNA aminoacylation"/>
    <property type="evidence" value="ECO:0007669"/>
    <property type="project" value="UniProtKB-UniRule"/>
</dbReference>
<evidence type="ECO:0000256" key="10">
    <source>
        <dbReference type="RuleBase" id="RU363037"/>
    </source>
</evidence>
<dbReference type="GO" id="GO:0004819">
    <property type="term" value="F:glutamine-tRNA ligase activity"/>
    <property type="evidence" value="ECO:0007669"/>
    <property type="project" value="UniProtKB-UniRule"/>
</dbReference>
<dbReference type="FunFam" id="2.40.240.10:FF:000001">
    <property type="entry name" value="Glutamine--tRNA ligase"/>
    <property type="match status" value="1"/>
</dbReference>
<dbReference type="RefSeq" id="WP_044228224.1">
    <property type="nucleotide sequence ID" value="NZ_JBKAGJ010000004.1"/>
</dbReference>
<dbReference type="PANTHER" id="PTHR43097">
    <property type="entry name" value="GLUTAMINE-TRNA LIGASE"/>
    <property type="match status" value="1"/>
</dbReference>
<dbReference type="GO" id="GO:0005524">
    <property type="term" value="F:ATP binding"/>
    <property type="evidence" value="ECO:0007669"/>
    <property type="project" value="UniProtKB-UniRule"/>
</dbReference>
<sequence length="560" mass="65095">MSNETKESLNFIEQIIEEDIKNGKHGGRVHTRFPPEPNGYLHIGHAKAITVNFEIAQRYGGKTNLRFDDTNPSTEETEYVESIKRDVKWLGFDWEGEALFTSDYFSQLYQFAVDLIRKGLAYVDDSSAEEIAEQKGDIGVPGKESPYRNRSVEENLELFEGMKDGKFPDGSKVLRAKIDMGHDNLLLRDPVLYRIKREDHHRTGSDWNIYPMYDFAHGQSDSIEGITHSLCSLEFFHHRPLYNWLIEKLEIFPSRQIEFARMNVAYMITSKRKLLRLVKEDHVHGWDDPRMPTLSGMRRRGYPPMAIRTFCNKAGTTKRENLIDLNLLEFCVRDELNKTAPRIMAVLDPLKVVITNYPEGQVEQMEVENNPEDESMGTREMPFSREIYIERKDFMEDPPKKFFRMGPGRDVRLKGAYILHCEDYVKDEATGEIKEVHCTYYPDSRSGDDTSGIKAKGTLHWVSIAHARKAEVRLYDRLFTDPTPDRHEDKDFLEFLNPESLKVLEEAYVEPNVGRMEAGQQFQFLRMGYYCVDPDSTADHWVFNRTVTLRDTWAKLQNKG</sequence>
<dbReference type="Pfam" id="PF00749">
    <property type="entry name" value="tRNA-synt_1c"/>
    <property type="match status" value="1"/>
</dbReference>
<dbReference type="NCBIfam" id="TIGR00440">
    <property type="entry name" value="glnS"/>
    <property type="match status" value="1"/>
</dbReference>
<dbReference type="InterPro" id="IPR050132">
    <property type="entry name" value="Gln/Glu-tRNA_Ligase"/>
</dbReference>
<accession>A0A098RZI9</accession>
<dbReference type="PROSITE" id="PS00178">
    <property type="entry name" value="AA_TRNA_LIGASE_I"/>
    <property type="match status" value="1"/>
</dbReference>
<evidence type="ECO:0000256" key="7">
    <source>
        <dbReference type="ARBA" id="ARBA00023146"/>
    </source>
</evidence>
<dbReference type="Gene3D" id="3.40.50.620">
    <property type="entry name" value="HUPs"/>
    <property type="match status" value="1"/>
</dbReference>
<dbReference type="GO" id="GO:0005829">
    <property type="term" value="C:cytosol"/>
    <property type="evidence" value="ECO:0007669"/>
    <property type="project" value="TreeGrafter"/>
</dbReference>
<dbReference type="InterPro" id="IPR020056">
    <property type="entry name" value="Rbsml_bL25/Gln-tRNA_synth_N"/>
</dbReference>
<dbReference type="Proteomes" id="UP000029736">
    <property type="component" value="Unassembled WGS sequence"/>
</dbReference>
<dbReference type="Pfam" id="PF20974">
    <property type="entry name" value="tRNA-synt_1c_C2"/>
    <property type="match status" value="1"/>
</dbReference>
<feature type="binding site" evidence="9">
    <location>
        <begin position="42"/>
        <end position="48"/>
    </location>
    <ligand>
        <name>ATP</name>
        <dbReference type="ChEBI" id="CHEBI:30616"/>
    </ligand>
</feature>
<name>A0A098RZI9_9BACT</name>
<evidence type="ECO:0000256" key="8">
    <source>
        <dbReference type="ARBA" id="ARBA00048270"/>
    </source>
</evidence>
<feature type="binding site" evidence="9">
    <location>
        <begin position="36"/>
        <end position="38"/>
    </location>
    <ligand>
        <name>ATP</name>
        <dbReference type="ChEBI" id="CHEBI:30616"/>
    </ligand>
</feature>
<evidence type="ECO:0000256" key="3">
    <source>
        <dbReference type="ARBA" id="ARBA00022598"/>
    </source>
</evidence>
<dbReference type="Gene3D" id="2.40.240.10">
    <property type="entry name" value="Ribosomal Protein L25, Chain P"/>
    <property type="match status" value="2"/>
</dbReference>
<evidence type="ECO:0000256" key="9">
    <source>
        <dbReference type="HAMAP-Rule" id="MF_00126"/>
    </source>
</evidence>
<dbReference type="NCBIfam" id="NF011291">
    <property type="entry name" value="PRK14703.1"/>
    <property type="match status" value="1"/>
</dbReference>
<proteinExistence type="inferred from homology"/>
<evidence type="ECO:0000259" key="11">
    <source>
        <dbReference type="Pfam" id="PF00749"/>
    </source>
</evidence>
<keyword evidence="15" id="KW-1185">Reference proteome</keyword>
<dbReference type="InterPro" id="IPR020059">
    <property type="entry name" value="Glu/Gln-tRNA-synth_Ib_codon-bd"/>
</dbReference>
<keyword evidence="4 9" id="KW-0547">Nucleotide-binding</keyword>
<feature type="domain" description="tRNA synthetases class I (E and Q) anti-codon binding" evidence="13">
    <location>
        <begin position="458"/>
        <end position="533"/>
    </location>
</feature>
<keyword evidence="3 9" id="KW-0436">Ligase</keyword>
<evidence type="ECO:0000256" key="6">
    <source>
        <dbReference type="ARBA" id="ARBA00022917"/>
    </source>
</evidence>
<dbReference type="PANTHER" id="PTHR43097:SF5">
    <property type="entry name" value="GLUTAMATE--TRNA LIGASE"/>
    <property type="match status" value="1"/>
</dbReference>
<comment type="similarity">
    <text evidence="1 9 10">Belongs to the class-I aminoacyl-tRNA synthetase family.</text>
</comment>
<feature type="binding site" evidence="9">
    <location>
        <position position="68"/>
    </location>
    <ligand>
        <name>L-glutamine</name>
        <dbReference type="ChEBI" id="CHEBI:58359"/>
    </ligand>
</feature>
<evidence type="ECO:0000313" key="15">
    <source>
        <dbReference type="Proteomes" id="UP000029736"/>
    </source>
</evidence>
<dbReference type="SUPFAM" id="SSF52374">
    <property type="entry name" value="Nucleotidylyl transferase"/>
    <property type="match status" value="1"/>
</dbReference>
<dbReference type="OrthoDB" id="9801560at2"/>
<dbReference type="SUPFAM" id="SSF50715">
    <property type="entry name" value="Ribosomal protein L25-like"/>
    <property type="match status" value="1"/>
</dbReference>
<dbReference type="InterPro" id="IPR000924">
    <property type="entry name" value="Glu/Gln-tRNA-synth"/>
</dbReference>
<dbReference type="InterPro" id="IPR004514">
    <property type="entry name" value="Gln-tRNA-synth"/>
</dbReference>
<keyword evidence="6 9" id="KW-0648">Protein biosynthesis</keyword>
<dbReference type="EC" id="6.1.1.18" evidence="9"/>
<dbReference type="InterPro" id="IPR011035">
    <property type="entry name" value="Ribosomal_bL25/Gln-tRNA_synth"/>
</dbReference>